<evidence type="ECO:0000259" key="4">
    <source>
        <dbReference type="SMART" id="SM01217"/>
    </source>
</evidence>
<comment type="similarity">
    <text evidence="1">Belongs to the glycosyl hydrolase 3 family.</text>
</comment>
<feature type="transmembrane region" description="Helical" evidence="3">
    <location>
        <begin position="21"/>
        <end position="43"/>
    </location>
</feature>
<evidence type="ECO:0000256" key="2">
    <source>
        <dbReference type="ARBA" id="ARBA00022801"/>
    </source>
</evidence>
<dbReference type="RefSeq" id="WP_245991149.1">
    <property type="nucleotide sequence ID" value="NZ_RKHK01000001.1"/>
</dbReference>
<proteinExistence type="inferred from homology"/>
<dbReference type="Pfam" id="PF00933">
    <property type="entry name" value="Glyco_hydro_3"/>
    <property type="match status" value="1"/>
</dbReference>
<protein>
    <submittedName>
        <fullName evidence="5">Beta-glucosidase</fullName>
    </submittedName>
</protein>
<keyword evidence="2" id="KW-0378">Hydrolase</keyword>
<feature type="transmembrane region" description="Helical" evidence="3">
    <location>
        <begin position="942"/>
        <end position="963"/>
    </location>
</feature>
<dbReference type="SUPFAM" id="SSF52279">
    <property type="entry name" value="Beta-D-glucan exohydrolase, C-terminal domain"/>
    <property type="match status" value="1"/>
</dbReference>
<dbReference type="Gene3D" id="3.40.50.1700">
    <property type="entry name" value="Glycoside hydrolase family 3 C-terminal domain"/>
    <property type="match status" value="1"/>
</dbReference>
<dbReference type="InterPro" id="IPR017853">
    <property type="entry name" value="GH"/>
</dbReference>
<evidence type="ECO:0000256" key="3">
    <source>
        <dbReference type="SAM" id="Phobius"/>
    </source>
</evidence>
<dbReference type="InterPro" id="IPR002772">
    <property type="entry name" value="Glyco_hydro_3_C"/>
</dbReference>
<sequence>MSDAPAKTPMSNRKYLSIWTPIIAILIALVIAANLAIQVYLGWIESQLGTGTWEVENAPEAENWDTDYHTSQYASLEEAQEAAGELIEEIAGEGITLLKNADDALPMAAGAVTLFGRTAAEPVYGGSGSGSVDVSTAVNVRGGLEHAGFEINDAVYETLQEFAADAPRTRIAMDDPESSTFAVGEMPVSGYDGLTDTFADYSDAAIVVFGRGGGEGGDLATDMEGWDENYFEGQHELMLNVDEQQTLELAQDNFDEVIVIINSSNIMEAGILEDDPDVDAVLWTGAPGQTGFNALGDILTGEINPSGRTVDLWASDFSADPTFANFGRWEYTNIDSSNASVIGGSNNADMEDGAFFVEIEEGIYYGYRFYETAAEEGFLDYDDAVVYPFGFGLSYTDFEWELTGSTEPDVDGVIEMEVTVTNTGDVAGKDTVQLYYTAPYTPGGIEKSHVVLADFAKTDVLAPGDSETVTVEVAVEEMASFDYDGAGAFVLEEGTYELKIQTDSHNLAEGIDPVEYEVTETIVYDESNPRSSDDVAATNQFDEVSAHFSGSADGEGAHLMSREDFGATFPTAPTEQDQQASEDIIAGFQKYDEEAAAEASEAEMPTTGAGNGMALIDLRGLEYDDPAWDELLDQLTVNEMTTMLLNGAYNTDGIASIAKPRTNDIDGPHGFTSFINRDFNGAAYPSAPVIAATWNKDLLYRMGEALGEEALHMGVSGWYAPGVNLHRSPFAGRNFEYYSEDPIISGILGAEVVSGAASRGLYTYTKHFALNDQELGRVDNGIATWADEQTMREIYFKPFETIVKESSAEIPYIADESGTIETAEIGSMAMMSSFNRVGATWAGGDPALLDDVLRQEWGFRGVVITDFNLYEYMYPDQSIAAGTDLQLTMAPMKSFEDTSSAEAVTNIRTATHNVLFAVANSNAMNGFAPGAEIDYTPPTWRYIQLGITVVIGLLIAFGGYRVVRRVQRHSGGQAAVIADGPANPADETAETH</sequence>
<dbReference type="PANTHER" id="PTHR42715">
    <property type="entry name" value="BETA-GLUCOSIDASE"/>
    <property type="match status" value="1"/>
</dbReference>
<dbReference type="Pfam" id="PF01915">
    <property type="entry name" value="Glyco_hydro_3_C"/>
    <property type="match status" value="1"/>
</dbReference>
<dbReference type="Gene3D" id="2.60.40.10">
    <property type="entry name" value="Immunoglobulins"/>
    <property type="match status" value="1"/>
</dbReference>
<organism evidence="5 6">
    <name type="scientific">Bogoriella caseilytica</name>
    <dbReference type="NCBI Taxonomy" id="56055"/>
    <lineage>
        <taxon>Bacteria</taxon>
        <taxon>Bacillati</taxon>
        <taxon>Actinomycetota</taxon>
        <taxon>Actinomycetes</taxon>
        <taxon>Micrococcales</taxon>
        <taxon>Bogoriellaceae</taxon>
        <taxon>Bogoriella</taxon>
    </lineage>
</organism>
<evidence type="ECO:0000313" key="6">
    <source>
        <dbReference type="Proteomes" id="UP000280668"/>
    </source>
</evidence>
<dbReference type="InterPro" id="IPR036881">
    <property type="entry name" value="Glyco_hydro_3_C_sf"/>
</dbReference>
<keyword evidence="3" id="KW-0812">Transmembrane</keyword>
<dbReference type="Gene3D" id="3.20.20.300">
    <property type="entry name" value="Glycoside hydrolase, family 3, N-terminal domain"/>
    <property type="match status" value="1"/>
</dbReference>
<dbReference type="PRINTS" id="PR00133">
    <property type="entry name" value="GLHYDRLASE3"/>
</dbReference>
<dbReference type="SUPFAM" id="SSF51445">
    <property type="entry name" value="(Trans)glycosidases"/>
    <property type="match status" value="1"/>
</dbReference>
<dbReference type="InterPro" id="IPR050288">
    <property type="entry name" value="Cellulose_deg_GH3"/>
</dbReference>
<reference evidence="5 6" key="1">
    <citation type="submission" date="2018-11" db="EMBL/GenBank/DDBJ databases">
        <title>Sequencing the genomes of 1000 actinobacteria strains.</title>
        <authorList>
            <person name="Klenk H.-P."/>
        </authorList>
    </citation>
    <scope>NUCLEOTIDE SEQUENCE [LARGE SCALE GENOMIC DNA]</scope>
    <source>
        <strain evidence="5 6">DSM 11294</strain>
    </source>
</reference>
<comment type="caution">
    <text evidence="5">The sequence shown here is derived from an EMBL/GenBank/DDBJ whole genome shotgun (WGS) entry which is preliminary data.</text>
</comment>
<dbReference type="InterPro" id="IPR013783">
    <property type="entry name" value="Ig-like_fold"/>
</dbReference>
<evidence type="ECO:0000256" key="1">
    <source>
        <dbReference type="ARBA" id="ARBA00005336"/>
    </source>
</evidence>
<evidence type="ECO:0000313" key="5">
    <source>
        <dbReference type="EMBL" id="ROR73903.1"/>
    </source>
</evidence>
<accession>A0A3N2BF67</accession>
<keyword evidence="3" id="KW-1133">Transmembrane helix</keyword>
<dbReference type="GO" id="GO:0004553">
    <property type="term" value="F:hydrolase activity, hydrolyzing O-glycosyl compounds"/>
    <property type="evidence" value="ECO:0007669"/>
    <property type="project" value="InterPro"/>
</dbReference>
<keyword evidence="6" id="KW-1185">Reference proteome</keyword>
<keyword evidence="3" id="KW-0472">Membrane</keyword>
<dbReference type="InterPro" id="IPR026891">
    <property type="entry name" value="Fn3-like"/>
</dbReference>
<dbReference type="InterPro" id="IPR001764">
    <property type="entry name" value="Glyco_hydro_3_N"/>
</dbReference>
<dbReference type="EMBL" id="RKHK01000001">
    <property type="protein sequence ID" value="ROR73903.1"/>
    <property type="molecule type" value="Genomic_DNA"/>
</dbReference>
<dbReference type="InterPro" id="IPR036962">
    <property type="entry name" value="Glyco_hydro_3_N_sf"/>
</dbReference>
<dbReference type="SMART" id="SM01217">
    <property type="entry name" value="Fn3_like"/>
    <property type="match status" value="1"/>
</dbReference>
<dbReference type="Proteomes" id="UP000280668">
    <property type="component" value="Unassembled WGS sequence"/>
</dbReference>
<feature type="domain" description="Fibronectin type III-like" evidence="4">
    <location>
        <begin position="430"/>
        <end position="504"/>
    </location>
</feature>
<dbReference type="Pfam" id="PF14310">
    <property type="entry name" value="Fn3-like"/>
    <property type="match status" value="1"/>
</dbReference>
<dbReference type="PANTHER" id="PTHR42715:SF10">
    <property type="entry name" value="BETA-GLUCOSIDASE"/>
    <property type="match status" value="1"/>
</dbReference>
<name>A0A3N2BF67_9MICO</name>
<gene>
    <name evidence="5" type="ORF">EDD31_2296</name>
</gene>
<dbReference type="AlphaFoldDB" id="A0A3N2BF67"/>
<dbReference type="GO" id="GO:0005975">
    <property type="term" value="P:carbohydrate metabolic process"/>
    <property type="evidence" value="ECO:0007669"/>
    <property type="project" value="InterPro"/>
</dbReference>